<evidence type="ECO:0000313" key="2">
    <source>
        <dbReference type="Proteomes" id="UP000267027"/>
    </source>
</evidence>
<protein>
    <submittedName>
        <fullName evidence="3">X-Pro aminopeptidase</fullName>
    </submittedName>
</protein>
<dbReference type="AlphaFoldDB" id="A0A0R3PMU9"/>
<sequence>MKTSFLHEDDERNVLLMPAWKRRDGQEIFYVVHANYAVTREAYIDGVKLGTQYAGELRSVDFEPQLLFVNYLPVEDPVRRL</sequence>
<evidence type="ECO:0000313" key="3">
    <source>
        <dbReference type="WBParaSite" id="ACOC_0000627001-mRNA-1"/>
    </source>
</evidence>
<proteinExistence type="predicted"/>
<reference evidence="3" key="1">
    <citation type="submission" date="2017-02" db="UniProtKB">
        <authorList>
            <consortium name="WormBaseParasite"/>
        </authorList>
    </citation>
    <scope>IDENTIFICATION</scope>
</reference>
<gene>
    <name evidence="1" type="ORF">ACOC_LOCUS6271</name>
</gene>
<accession>A0A0R3PMU9</accession>
<dbReference type="WBParaSite" id="ACOC_0000627001-mRNA-1">
    <property type="protein sequence ID" value="ACOC_0000627001-mRNA-1"/>
    <property type="gene ID" value="ACOC_0000627001"/>
</dbReference>
<dbReference type="Proteomes" id="UP000267027">
    <property type="component" value="Unassembled WGS sequence"/>
</dbReference>
<dbReference type="OrthoDB" id="5817901at2759"/>
<reference evidence="1 2" key="2">
    <citation type="submission" date="2018-11" db="EMBL/GenBank/DDBJ databases">
        <authorList>
            <consortium name="Pathogen Informatics"/>
        </authorList>
    </citation>
    <scope>NUCLEOTIDE SEQUENCE [LARGE SCALE GENOMIC DNA]</scope>
    <source>
        <strain evidence="1 2">Costa Rica</strain>
    </source>
</reference>
<dbReference type="EMBL" id="UYYA01003932">
    <property type="protein sequence ID" value="VDM57856.1"/>
    <property type="molecule type" value="Genomic_DNA"/>
</dbReference>
<organism evidence="3">
    <name type="scientific">Angiostrongylus costaricensis</name>
    <name type="common">Nematode worm</name>
    <dbReference type="NCBI Taxonomy" id="334426"/>
    <lineage>
        <taxon>Eukaryota</taxon>
        <taxon>Metazoa</taxon>
        <taxon>Ecdysozoa</taxon>
        <taxon>Nematoda</taxon>
        <taxon>Chromadorea</taxon>
        <taxon>Rhabditida</taxon>
        <taxon>Rhabditina</taxon>
        <taxon>Rhabditomorpha</taxon>
        <taxon>Strongyloidea</taxon>
        <taxon>Metastrongylidae</taxon>
        <taxon>Angiostrongylus</taxon>
    </lineage>
</organism>
<name>A0A0R3PMU9_ANGCS</name>
<evidence type="ECO:0000313" key="1">
    <source>
        <dbReference type="EMBL" id="VDM57856.1"/>
    </source>
</evidence>
<keyword evidence="2" id="KW-1185">Reference proteome</keyword>